<comment type="caution">
    <text evidence="2">The sequence shown here is derived from an EMBL/GenBank/DDBJ whole genome shotgun (WGS) entry which is preliminary data.</text>
</comment>
<feature type="chain" id="PRO_5047297932" evidence="1">
    <location>
        <begin position="23"/>
        <end position="378"/>
    </location>
</feature>
<reference evidence="2" key="1">
    <citation type="submission" date="2023-08" db="EMBL/GenBank/DDBJ databases">
        <title>Study of Resistomes in environmental pathogenic environmental.</title>
        <authorList>
            <person name="Bhattacharjee A."/>
            <person name="Singh A.K."/>
        </authorList>
    </citation>
    <scope>NUCLEOTIDE SEQUENCE</scope>
    <source>
        <strain evidence="2">S1</strain>
    </source>
</reference>
<dbReference type="Proteomes" id="UP001074635">
    <property type="component" value="Unassembled WGS sequence"/>
</dbReference>
<dbReference type="Gene3D" id="2.130.10.10">
    <property type="entry name" value="YVTN repeat-like/Quinoprotein amine dehydrogenase"/>
    <property type="match status" value="1"/>
</dbReference>
<dbReference type="PANTHER" id="PTHR47197">
    <property type="entry name" value="PROTEIN NIRF"/>
    <property type="match status" value="1"/>
</dbReference>
<dbReference type="EMBL" id="JAPQTC020000005">
    <property type="protein sequence ID" value="MDT8505955.1"/>
    <property type="molecule type" value="Genomic_DNA"/>
</dbReference>
<evidence type="ECO:0000313" key="2">
    <source>
        <dbReference type="EMBL" id="MDT8505955.1"/>
    </source>
</evidence>
<organism evidence="2 3">
    <name type="scientific">Alcaligenes nematophilus</name>
    <dbReference type="NCBI Taxonomy" id="2994643"/>
    <lineage>
        <taxon>Bacteria</taxon>
        <taxon>Pseudomonadati</taxon>
        <taxon>Pseudomonadota</taxon>
        <taxon>Betaproteobacteria</taxon>
        <taxon>Burkholderiales</taxon>
        <taxon>Alcaligenaceae</taxon>
        <taxon>Alcaligenes</taxon>
    </lineage>
</organism>
<keyword evidence="3" id="KW-1185">Reference proteome</keyword>
<protein>
    <submittedName>
        <fullName evidence="2">YncE family protein</fullName>
    </submittedName>
</protein>
<keyword evidence="1" id="KW-0732">Signal</keyword>
<evidence type="ECO:0000313" key="3">
    <source>
        <dbReference type="Proteomes" id="UP001074635"/>
    </source>
</evidence>
<proteinExistence type="predicted"/>
<dbReference type="InterPro" id="IPR051200">
    <property type="entry name" value="Host-pathogen_enzymatic-act"/>
</dbReference>
<dbReference type="InterPro" id="IPR015943">
    <property type="entry name" value="WD40/YVTN_repeat-like_dom_sf"/>
</dbReference>
<name>A0ABU3MZ69_9BURK</name>
<dbReference type="SUPFAM" id="SSF50969">
    <property type="entry name" value="YVTN repeat-like/Quinoprotein amine dehydrogenase"/>
    <property type="match status" value="1"/>
</dbReference>
<feature type="signal peptide" evidence="1">
    <location>
        <begin position="1"/>
        <end position="22"/>
    </location>
</feature>
<dbReference type="RefSeq" id="WP_060186569.1">
    <property type="nucleotide sequence ID" value="NZ_CP088159.1"/>
</dbReference>
<dbReference type="InterPro" id="IPR011044">
    <property type="entry name" value="Quino_amine_DH_bsu"/>
</dbReference>
<dbReference type="PANTHER" id="PTHR47197:SF3">
    <property type="entry name" value="DIHYDRO-HEME D1 DEHYDROGENASE"/>
    <property type="match status" value="1"/>
</dbReference>
<accession>A0ABU3MZ69</accession>
<evidence type="ECO:0000256" key="1">
    <source>
        <dbReference type="SAM" id="SignalP"/>
    </source>
</evidence>
<gene>
    <name evidence="2" type="ORF">OYC61_016765</name>
</gene>
<sequence>MRTRWIVALLATSGALALPVQAQRMCSPTASNLQTAVGPGVYELAYSPSQQAVYAAVAGGFKDDAPPSSLVQLDAANLQEKSRLLLPYRAFGLALDDQAKRLYVGHSLQGRISVIDTQRNRRLHTVQLSQPRADGKRYEHDLRGLILDKTQGLLFVPGLSAGESVLFVLDSQNLALKARIPDLGFYPTGLALDEQGGRLYVSTMAAEIVVIDTRALRIQERWTLPGVHQPINLAYHQDHLYVTDQGLDSITPWQQRLLPQRDWSGSRQQVLMLDATNGRILAAQLAQGNPLAISVDPAANLAYVSERSDRRVAAYTLDTLRPVAAATTDKLTNSLALDTGSGRVYVSLKNPAKGEELTQESVGLLCFEPWSGTPQSGQ</sequence>